<evidence type="ECO:0000256" key="2">
    <source>
        <dbReference type="SAM" id="SignalP"/>
    </source>
</evidence>
<feature type="signal peptide" evidence="2">
    <location>
        <begin position="1"/>
        <end position="19"/>
    </location>
</feature>
<evidence type="ECO:0000313" key="4">
    <source>
        <dbReference type="EMBL" id="CRK91754.1"/>
    </source>
</evidence>
<feature type="chain" id="PRO_5012498272" evidence="2">
    <location>
        <begin position="20"/>
        <end position="485"/>
    </location>
</feature>
<dbReference type="STRING" id="568069.A0A1J1HW26"/>
<organism evidence="4 5">
    <name type="scientific">Clunio marinus</name>
    <dbReference type="NCBI Taxonomy" id="568069"/>
    <lineage>
        <taxon>Eukaryota</taxon>
        <taxon>Metazoa</taxon>
        <taxon>Ecdysozoa</taxon>
        <taxon>Arthropoda</taxon>
        <taxon>Hexapoda</taxon>
        <taxon>Insecta</taxon>
        <taxon>Pterygota</taxon>
        <taxon>Neoptera</taxon>
        <taxon>Endopterygota</taxon>
        <taxon>Diptera</taxon>
        <taxon>Nematocera</taxon>
        <taxon>Chironomoidea</taxon>
        <taxon>Chironomidae</taxon>
        <taxon>Clunio</taxon>
    </lineage>
</organism>
<dbReference type="PRINTS" id="PR01217">
    <property type="entry name" value="PRICHEXTENSN"/>
</dbReference>
<feature type="region of interest" description="Disordered" evidence="1">
    <location>
        <begin position="249"/>
        <end position="354"/>
    </location>
</feature>
<evidence type="ECO:0000313" key="5">
    <source>
        <dbReference type="Proteomes" id="UP000183832"/>
    </source>
</evidence>
<protein>
    <submittedName>
        <fullName evidence="4">CLUMA_CG005388, isoform A</fullName>
    </submittedName>
</protein>
<proteinExistence type="predicted"/>
<keyword evidence="2" id="KW-0732">Signal</keyword>
<sequence>MIVIFAFALGLASLGLVKADVSHLRQNPFQQQSRSTFASFGSGQFAPNSFNSHNDATNSRQAHNAGNDQNLQSRYWWMNTEMPFSQPHNTEQIYYSAAGCNGCASRSLNTLHNSQHSTQSDAYNQNPFIINVIDDSPPTQFNSISGSPREFNNFHSSQPFESGRIRQSSDCVDTNSACVASKFCINGFIDQSAEQKARGSSRKCYSPEVCCRFAHRKRSPFNQDNAVSEAQSTSEVLTKEGYVVRKPTNQYLPSFQPSPSNGLPTVVRPRPPAPRPQYTPAPPAPRPQYTPAPPAPRPQYTRPPPQPRPQYTPVPQQPRPLPPRPPTPYIPPQQPRPVPQRPYQPQPSISRPVQYDPAPVVIPVGCSAAMNCTSIQYCTASGVISKTPVSLSPQQEAFRVPLTDCRNPSTNEVGKCCRDPDYVDPWPVGRTGQYVPEEINSVFNSGAYKPEPSGPLSVRVKPDGYVIPKPSNTQRLYLPPNSNRI</sequence>
<dbReference type="Proteomes" id="UP000183832">
    <property type="component" value="Unassembled WGS sequence"/>
</dbReference>
<evidence type="ECO:0000259" key="3">
    <source>
        <dbReference type="Pfam" id="PF18399"/>
    </source>
</evidence>
<dbReference type="EMBL" id="CVRI01000021">
    <property type="protein sequence ID" value="CRK91754.1"/>
    <property type="molecule type" value="Genomic_DNA"/>
</dbReference>
<feature type="compositionally biased region" description="Pro residues" evidence="1">
    <location>
        <begin position="269"/>
        <end position="345"/>
    </location>
</feature>
<dbReference type="OrthoDB" id="10064156at2759"/>
<reference evidence="4 5" key="1">
    <citation type="submission" date="2015-04" db="EMBL/GenBank/DDBJ databases">
        <authorList>
            <person name="Syromyatnikov M.Y."/>
            <person name="Popov V.N."/>
        </authorList>
    </citation>
    <scope>NUCLEOTIDE SEQUENCE [LARGE SCALE GENOMIC DNA]</scope>
</reference>
<feature type="compositionally biased region" description="Polar residues" evidence="1">
    <location>
        <begin position="249"/>
        <end position="263"/>
    </location>
</feature>
<accession>A0A1J1HW26</accession>
<dbReference type="Pfam" id="PF18399">
    <property type="entry name" value="CLIP_SPH_Scar"/>
    <property type="match status" value="1"/>
</dbReference>
<dbReference type="AlphaFoldDB" id="A0A1J1HW26"/>
<keyword evidence="5" id="KW-1185">Reference proteome</keyword>
<evidence type="ECO:0000256" key="1">
    <source>
        <dbReference type="SAM" id="MobiDB-lite"/>
    </source>
</evidence>
<feature type="domain" description="Inactive serine protease scarface clip-domain" evidence="3">
    <location>
        <begin position="365"/>
        <end position="429"/>
    </location>
</feature>
<name>A0A1J1HW26_9DIPT</name>
<dbReference type="InterPro" id="IPR040973">
    <property type="entry name" value="CLIP_SPH_Scar"/>
</dbReference>
<gene>
    <name evidence="4" type="ORF">CLUMA_CG005388</name>
</gene>